<dbReference type="Pfam" id="PF01594">
    <property type="entry name" value="AI-2E_transport"/>
    <property type="match status" value="1"/>
</dbReference>
<dbReference type="RefSeq" id="WP_034544894.1">
    <property type="nucleotide sequence ID" value="NZ_QEKV01000002.1"/>
</dbReference>
<evidence type="ECO:0000313" key="10">
    <source>
        <dbReference type="Proteomes" id="UP000245793"/>
    </source>
</evidence>
<keyword evidence="5 8" id="KW-0812">Transmembrane</keyword>
<reference evidence="9 10" key="1">
    <citation type="submission" date="2018-04" db="EMBL/GenBank/DDBJ databases">
        <title>Genomic Encyclopedia of Type Strains, Phase IV (KMG-IV): sequencing the most valuable type-strain genomes for metagenomic binning, comparative biology and taxonomic classification.</title>
        <authorList>
            <person name="Goeker M."/>
        </authorList>
    </citation>
    <scope>NUCLEOTIDE SEQUENCE [LARGE SCALE GENOMIC DNA]</scope>
    <source>
        <strain evidence="9 10">DSM 20705</strain>
    </source>
</reference>
<dbReference type="EMBL" id="QEKV01000002">
    <property type="protein sequence ID" value="PVY95336.1"/>
    <property type="molecule type" value="Genomic_DNA"/>
</dbReference>
<evidence type="ECO:0000256" key="6">
    <source>
        <dbReference type="ARBA" id="ARBA00022989"/>
    </source>
</evidence>
<name>A0A2U1E5W5_9FIRM</name>
<keyword evidence="7 8" id="KW-0472">Membrane</keyword>
<dbReference type="AlphaFoldDB" id="A0A2U1E5W5"/>
<dbReference type="PANTHER" id="PTHR21716:SF53">
    <property type="entry name" value="PERMEASE PERM-RELATED"/>
    <property type="match status" value="1"/>
</dbReference>
<keyword evidence="3" id="KW-0813">Transport</keyword>
<dbReference type="GO" id="GO:0005886">
    <property type="term" value="C:plasma membrane"/>
    <property type="evidence" value="ECO:0007669"/>
    <property type="project" value="UniProtKB-SubCell"/>
</dbReference>
<comment type="similarity">
    <text evidence="2">Belongs to the autoinducer-2 exporter (AI-2E) (TC 2.A.86) family.</text>
</comment>
<dbReference type="InterPro" id="IPR002549">
    <property type="entry name" value="AI-2E-like"/>
</dbReference>
<feature type="transmembrane region" description="Helical" evidence="8">
    <location>
        <begin position="7"/>
        <end position="26"/>
    </location>
</feature>
<comment type="subcellular location">
    <subcellularLocation>
        <location evidence="1">Cell membrane</location>
        <topology evidence="1">Multi-pass membrane protein</topology>
    </subcellularLocation>
</comment>
<evidence type="ECO:0000313" key="9">
    <source>
        <dbReference type="EMBL" id="PVY95336.1"/>
    </source>
</evidence>
<proteinExistence type="inferred from homology"/>
<feature type="transmembrane region" description="Helical" evidence="8">
    <location>
        <begin position="259"/>
        <end position="278"/>
    </location>
</feature>
<evidence type="ECO:0000256" key="3">
    <source>
        <dbReference type="ARBA" id="ARBA00022448"/>
    </source>
</evidence>
<feature type="transmembrane region" description="Helical" evidence="8">
    <location>
        <begin position="326"/>
        <end position="351"/>
    </location>
</feature>
<feature type="transmembrane region" description="Helical" evidence="8">
    <location>
        <begin position="236"/>
        <end position="253"/>
    </location>
</feature>
<keyword evidence="6 8" id="KW-1133">Transmembrane helix</keyword>
<sequence length="376" mass="41148">MRLDWKTCIRVGISTVLVYLCISYWGSFAKFVKTAFVAASPIIIGSAIAYILNILMRFYESHYFPKSNKKAVEKSRRGVCLLLSFLTLVLIVIILVWLVVPQLIASITVLVNGAPNTIKTIVNKIEDSKWIKSEWLEPIKNIDWKSKLSNFTSTITSGVGNAMGMAVNVVGTVFSSIVTTVLSIIFAVYLLVDKEKIGRQFDKVMRRYMNDKFFERTKYVLSVLNDSFSSFISGQCLDAMIVGILCTIGMFILRLPYATMIGAIVAFTALIPVAGSYIGAGLGAFMILTVSPIKALIFLIFIIVLQQTDGNLVYPKIVGSSIGLPGIWVLAAVTVGGGIMGILGMLIAVPITATLYKILKADVNGKLNEEIKSAQK</sequence>
<protein>
    <submittedName>
        <fullName evidence="9">Putative PurR-regulated permease PerM</fullName>
    </submittedName>
</protein>
<dbReference type="PANTHER" id="PTHR21716">
    <property type="entry name" value="TRANSMEMBRANE PROTEIN"/>
    <property type="match status" value="1"/>
</dbReference>
<organism evidence="9 10">
    <name type="scientific">Ezakiella coagulans</name>
    <dbReference type="NCBI Taxonomy" id="46507"/>
    <lineage>
        <taxon>Bacteria</taxon>
        <taxon>Bacillati</taxon>
        <taxon>Bacillota</taxon>
        <taxon>Tissierellia</taxon>
        <taxon>Ezakiella</taxon>
    </lineage>
</organism>
<feature type="transmembrane region" description="Helical" evidence="8">
    <location>
        <begin position="169"/>
        <end position="192"/>
    </location>
</feature>
<evidence type="ECO:0000256" key="4">
    <source>
        <dbReference type="ARBA" id="ARBA00022475"/>
    </source>
</evidence>
<keyword evidence="10" id="KW-1185">Reference proteome</keyword>
<keyword evidence="4" id="KW-1003">Cell membrane</keyword>
<evidence type="ECO:0000256" key="1">
    <source>
        <dbReference type="ARBA" id="ARBA00004651"/>
    </source>
</evidence>
<feature type="transmembrane region" description="Helical" evidence="8">
    <location>
        <begin position="285"/>
        <end position="306"/>
    </location>
</feature>
<evidence type="ECO:0000256" key="5">
    <source>
        <dbReference type="ARBA" id="ARBA00022692"/>
    </source>
</evidence>
<accession>A0A2U1E5W5</accession>
<comment type="caution">
    <text evidence="9">The sequence shown here is derived from an EMBL/GenBank/DDBJ whole genome shotgun (WGS) entry which is preliminary data.</text>
</comment>
<evidence type="ECO:0000256" key="2">
    <source>
        <dbReference type="ARBA" id="ARBA00009773"/>
    </source>
</evidence>
<dbReference type="Proteomes" id="UP000245793">
    <property type="component" value="Unassembled WGS sequence"/>
</dbReference>
<feature type="transmembrane region" description="Helical" evidence="8">
    <location>
        <begin position="79"/>
        <end position="100"/>
    </location>
</feature>
<gene>
    <name evidence="9" type="ORF">C7381_102226</name>
</gene>
<dbReference type="GO" id="GO:0055085">
    <property type="term" value="P:transmembrane transport"/>
    <property type="evidence" value="ECO:0007669"/>
    <property type="project" value="TreeGrafter"/>
</dbReference>
<evidence type="ECO:0000256" key="8">
    <source>
        <dbReference type="SAM" id="Phobius"/>
    </source>
</evidence>
<evidence type="ECO:0000256" key="7">
    <source>
        <dbReference type="ARBA" id="ARBA00023136"/>
    </source>
</evidence>
<feature type="transmembrane region" description="Helical" evidence="8">
    <location>
        <begin position="38"/>
        <end position="59"/>
    </location>
</feature>